<evidence type="ECO:0000256" key="2">
    <source>
        <dbReference type="ARBA" id="ARBA00022679"/>
    </source>
</evidence>
<name>A0A381X9A3_9ZZZZ</name>
<gene>
    <name evidence="6" type="ORF">METZ01_LOCUS114112</name>
</gene>
<dbReference type="PIRSF" id="PIRSF000429">
    <property type="entry name" value="Ac-CoA_Ac_transf"/>
    <property type="match status" value="1"/>
</dbReference>
<dbReference type="PROSITE" id="PS00737">
    <property type="entry name" value="THIOLASE_2"/>
    <property type="match status" value="1"/>
</dbReference>
<dbReference type="InterPro" id="IPR020610">
    <property type="entry name" value="Thiolase_AS"/>
</dbReference>
<feature type="domain" description="Thiolase N-terminal" evidence="4">
    <location>
        <begin position="1"/>
        <end position="259"/>
    </location>
</feature>
<dbReference type="InterPro" id="IPR020613">
    <property type="entry name" value="Thiolase_CS"/>
</dbReference>
<feature type="domain" description="Thiolase C-terminal" evidence="5">
    <location>
        <begin position="266"/>
        <end position="389"/>
    </location>
</feature>
<dbReference type="InterPro" id="IPR020615">
    <property type="entry name" value="Thiolase_acyl_enz_int_AS"/>
</dbReference>
<dbReference type="FunFam" id="3.40.47.10:FF:000010">
    <property type="entry name" value="Acetyl-CoA acetyltransferase (Thiolase)"/>
    <property type="match status" value="1"/>
</dbReference>
<evidence type="ECO:0000259" key="4">
    <source>
        <dbReference type="Pfam" id="PF00108"/>
    </source>
</evidence>
<dbReference type="CDD" id="cd00751">
    <property type="entry name" value="thiolase"/>
    <property type="match status" value="1"/>
</dbReference>
<evidence type="ECO:0008006" key="7">
    <source>
        <dbReference type="Google" id="ProtNLM"/>
    </source>
</evidence>
<dbReference type="InterPro" id="IPR016039">
    <property type="entry name" value="Thiolase-like"/>
</dbReference>
<dbReference type="PROSITE" id="PS00098">
    <property type="entry name" value="THIOLASE_1"/>
    <property type="match status" value="1"/>
</dbReference>
<dbReference type="SUPFAM" id="SSF53901">
    <property type="entry name" value="Thiolase-like"/>
    <property type="match status" value="2"/>
</dbReference>
<dbReference type="Pfam" id="PF00108">
    <property type="entry name" value="Thiolase_N"/>
    <property type="match status" value="1"/>
</dbReference>
<comment type="similarity">
    <text evidence="1">Belongs to the thiolase-like superfamily. Thiolase family.</text>
</comment>
<protein>
    <recommendedName>
        <fullName evidence="7">3-oxoadipyl-CoA thiolase</fullName>
    </recommendedName>
</protein>
<reference evidence="6" key="1">
    <citation type="submission" date="2018-05" db="EMBL/GenBank/DDBJ databases">
        <authorList>
            <person name="Lanie J.A."/>
            <person name="Ng W.-L."/>
            <person name="Kazmierczak K.M."/>
            <person name="Andrzejewski T.M."/>
            <person name="Davidsen T.M."/>
            <person name="Wayne K.J."/>
            <person name="Tettelin H."/>
            <person name="Glass J.I."/>
            <person name="Rusch D."/>
            <person name="Podicherti R."/>
            <person name="Tsui H.-C.T."/>
            <person name="Winkler M.E."/>
        </authorList>
    </citation>
    <scope>NUCLEOTIDE SEQUENCE</scope>
</reference>
<dbReference type="Gene3D" id="3.40.47.10">
    <property type="match status" value="2"/>
</dbReference>
<dbReference type="PANTHER" id="PTHR18919:SF107">
    <property type="entry name" value="ACETYL-COA ACETYLTRANSFERASE, CYTOSOLIC"/>
    <property type="match status" value="1"/>
</dbReference>
<dbReference type="InterPro" id="IPR002155">
    <property type="entry name" value="Thiolase"/>
</dbReference>
<dbReference type="InterPro" id="IPR020617">
    <property type="entry name" value="Thiolase_C"/>
</dbReference>
<dbReference type="PROSITE" id="PS00099">
    <property type="entry name" value="THIOLASE_3"/>
    <property type="match status" value="1"/>
</dbReference>
<dbReference type="Pfam" id="PF02803">
    <property type="entry name" value="Thiolase_C"/>
    <property type="match status" value="1"/>
</dbReference>
<feature type="non-terminal residue" evidence="6">
    <location>
        <position position="1"/>
    </location>
</feature>
<dbReference type="EMBL" id="UINC01014349">
    <property type="protein sequence ID" value="SVA61258.1"/>
    <property type="molecule type" value="Genomic_DNA"/>
</dbReference>
<dbReference type="PANTHER" id="PTHR18919">
    <property type="entry name" value="ACETYL-COA C-ACYLTRANSFERASE"/>
    <property type="match status" value="1"/>
</dbReference>
<organism evidence="6">
    <name type="scientific">marine metagenome</name>
    <dbReference type="NCBI Taxonomy" id="408172"/>
    <lineage>
        <taxon>unclassified sequences</taxon>
        <taxon>metagenomes</taxon>
        <taxon>ecological metagenomes</taxon>
    </lineage>
</organism>
<keyword evidence="2" id="KW-0808">Transferase</keyword>
<keyword evidence="3" id="KW-0012">Acyltransferase</keyword>
<dbReference type="AlphaFoldDB" id="A0A381X9A3"/>
<evidence type="ECO:0000313" key="6">
    <source>
        <dbReference type="EMBL" id="SVA61258.1"/>
    </source>
</evidence>
<dbReference type="InterPro" id="IPR020616">
    <property type="entry name" value="Thiolase_N"/>
</dbReference>
<dbReference type="GO" id="GO:0003988">
    <property type="term" value="F:acetyl-CoA C-acyltransferase activity"/>
    <property type="evidence" value="ECO:0007669"/>
    <property type="project" value="UniProtKB-ARBA"/>
</dbReference>
<dbReference type="NCBIfam" id="TIGR01930">
    <property type="entry name" value="AcCoA-C-Actrans"/>
    <property type="match status" value="1"/>
</dbReference>
<evidence type="ECO:0000259" key="5">
    <source>
        <dbReference type="Pfam" id="PF02803"/>
    </source>
</evidence>
<evidence type="ECO:0000256" key="1">
    <source>
        <dbReference type="ARBA" id="ARBA00010982"/>
    </source>
</evidence>
<proteinExistence type="inferred from homology"/>
<accession>A0A381X9A3</accession>
<sequence>VRTPIGNFGGFLSTIRTDDLAAHVIRSLISRHDFDPGLIDDVIMGCANQAGEDNRNVARMALLLAGLPFTVPGETVNRLCASGMSAVIHAHQSIQSGDGHLFISGGVEHMTRGPWVISKASKPFGRDSKMYDSSFGWRFINPRLNEVYGTEGMGQTAENVAEKYDIDRQDQDIFAVRSQKQASIAQKKGRFATEIISVEIPQRKTDPVQFNKDEFIKPHTSLEGLTKLNPAFKKDGTVTAGNSSGLNDGAAAMLIASEEGTKMHGLKPLVRINASAVVGVEPRLMGMGPVRASNKVLEKAGLKMDDMDIIELNEAFSAQSLACMREWGLEDDDPRINPNGGAIALGHPLGMSGTRILQTAAIELQEQSKKYALVTMCVGVGQGYAVIIENINY</sequence>
<evidence type="ECO:0000256" key="3">
    <source>
        <dbReference type="ARBA" id="ARBA00023315"/>
    </source>
</evidence>